<dbReference type="PANTHER" id="PTHR24094:SF15">
    <property type="entry name" value="AMP-DEPENDENT SYNTHETASE_LIGASE DOMAIN-CONTAINING PROTEIN-RELATED"/>
    <property type="match status" value="1"/>
</dbReference>
<feature type="chain" id="PRO_5013736380" description="GmrSD restriction endonucleases C-terminal domain-containing protein" evidence="1">
    <location>
        <begin position="24"/>
        <end position="234"/>
    </location>
</feature>
<dbReference type="Proteomes" id="UP000217199">
    <property type="component" value="Unassembled WGS sequence"/>
</dbReference>
<dbReference type="OrthoDB" id="3162605at2759"/>
<keyword evidence="4" id="KW-1185">Reference proteome</keyword>
<keyword evidence="1" id="KW-0732">Signal</keyword>
<dbReference type="Pfam" id="PF07510">
    <property type="entry name" value="GmrSD_C"/>
    <property type="match status" value="1"/>
</dbReference>
<dbReference type="STRING" id="2282107.A0A286UNQ6"/>
<feature type="signal peptide" evidence="1">
    <location>
        <begin position="1"/>
        <end position="23"/>
    </location>
</feature>
<accession>A0A286UNQ6</accession>
<dbReference type="EMBL" id="NBII01000003">
    <property type="protein sequence ID" value="PAV21237.1"/>
    <property type="molecule type" value="Genomic_DNA"/>
</dbReference>
<name>A0A286UNQ6_9AGAM</name>
<sequence>MLCFFKVFSLFALTLLTASLIEATPLVSRALPNVVSTADAIKYLSKLTVAAASNSPAYSRDKFKHWIKVDGKCDTRQFILKRDGTKVKVDKDCKPTSGTWDDPYTGRTYTNPSELDIDHIVSLKEAWVSGASGWTDAQRETFANDRTRPQLLAVDGRTNKSKGQRDVAGWVPPVKSYVCTYVRAFVQVKHQYKLSVDAAEKAAITSYLNDCLKILCGDSDNDNNEERELALISP</sequence>
<protein>
    <recommendedName>
        <fullName evidence="2">GmrSD restriction endonucleases C-terminal domain-containing protein</fullName>
    </recommendedName>
</protein>
<evidence type="ECO:0000256" key="1">
    <source>
        <dbReference type="SAM" id="SignalP"/>
    </source>
</evidence>
<dbReference type="PANTHER" id="PTHR24094">
    <property type="entry name" value="SECRETED PROTEIN"/>
    <property type="match status" value="1"/>
</dbReference>
<evidence type="ECO:0000313" key="3">
    <source>
        <dbReference type="EMBL" id="PAV21237.1"/>
    </source>
</evidence>
<gene>
    <name evidence="3" type="ORF">PNOK_0386400</name>
</gene>
<comment type="caution">
    <text evidence="3">The sequence shown here is derived from an EMBL/GenBank/DDBJ whole genome shotgun (WGS) entry which is preliminary data.</text>
</comment>
<proteinExistence type="predicted"/>
<evidence type="ECO:0000313" key="4">
    <source>
        <dbReference type="Proteomes" id="UP000217199"/>
    </source>
</evidence>
<evidence type="ECO:0000259" key="2">
    <source>
        <dbReference type="Pfam" id="PF07510"/>
    </source>
</evidence>
<reference evidence="3 4" key="1">
    <citation type="journal article" date="2017" name="Mol. Ecol.">
        <title>Comparative and population genomic landscape of Phellinus noxius: A hypervariable fungus causing root rot in trees.</title>
        <authorList>
            <person name="Chung C.L."/>
            <person name="Lee T.J."/>
            <person name="Akiba M."/>
            <person name="Lee H.H."/>
            <person name="Kuo T.H."/>
            <person name="Liu D."/>
            <person name="Ke H.M."/>
            <person name="Yokoi T."/>
            <person name="Roa M.B."/>
            <person name="Lu M.J."/>
            <person name="Chang Y.Y."/>
            <person name="Ann P.J."/>
            <person name="Tsai J.N."/>
            <person name="Chen C.Y."/>
            <person name="Tzean S.S."/>
            <person name="Ota Y."/>
            <person name="Hattori T."/>
            <person name="Sahashi N."/>
            <person name="Liou R.F."/>
            <person name="Kikuchi T."/>
            <person name="Tsai I.J."/>
        </authorList>
    </citation>
    <scope>NUCLEOTIDE SEQUENCE [LARGE SCALE GENOMIC DNA]</scope>
    <source>
        <strain evidence="3 4">FFPRI411160</strain>
    </source>
</reference>
<dbReference type="AlphaFoldDB" id="A0A286UNQ6"/>
<dbReference type="InterPro" id="IPR011089">
    <property type="entry name" value="GmrSD_C"/>
</dbReference>
<dbReference type="InParanoid" id="A0A286UNQ6"/>
<feature type="domain" description="GmrSD restriction endonucleases C-terminal" evidence="2">
    <location>
        <begin position="99"/>
        <end position="205"/>
    </location>
</feature>
<organism evidence="3 4">
    <name type="scientific">Pyrrhoderma noxium</name>
    <dbReference type="NCBI Taxonomy" id="2282107"/>
    <lineage>
        <taxon>Eukaryota</taxon>
        <taxon>Fungi</taxon>
        <taxon>Dikarya</taxon>
        <taxon>Basidiomycota</taxon>
        <taxon>Agaricomycotina</taxon>
        <taxon>Agaricomycetes</taxon>
        <taxon>Hymenochaetales</taxon>
        <taxon>Hymenochaetaceae</taxon>
        <taxon>Pyrrhoderma</taxon>
    </lineage>
</organism>